<feature type="non-terminal residue" evidence="2">
    <location>
        <position position="62"/>
    </location>
</feature>
<evidence type="ECO:0000256" key="1">
    <source>
        <dbReference type="SAM" id="MobiDB-lite"/>
    </source>
</evidence>
<evidence type="ECO:0000313" key="2">
    <source>
        <dbReference type="EMBL" id="TEA39184.1"/>
    </source>
</evidence>
<dbReference type="AlphaFoldDB" id="A0A484GTH8"/>
<sequence>MGKCLKSPTSDDISLPHKSQSDWASFGKGTELDQEPLLSYLDQVPVLVYHPTPRQTRLATQL</sequence>
<dbReference type="Proteomes" id="UP000295264">
    <property type="component" value="Unassembled WGS sequence"/>
</dbReference>
<accession>A0A484GTH8</accession>
<proteinExistence type="predicted"/>
<evidence type="ECO:0000313" key="3">
    <source>
        <dbReference type="Proteomes" id="UP000295264"/>
    </source>
</evidence>
<gene>
    <name evidence="2" type="ORF">DBR06_SOUSAS7610007</name>
</gene>
<feature type="compositionally biased region" description="Polar residues" evidence="1">
    <location>
        <begin position="7"/>
        <end position="20"/>
    </location>
</feature>
<comment type="caution">
    <text evidence="2">The sequence shown here is derived from an EMBL/GenBank/DDBJ whole genome shotgun (WGS) entry which is preliminary data.</text>
</comment>
<name>A0A484GTH8_SOUCH</name>
<protein>
    <submittedName>
        <fullName evidence="2">Uncharacterized protein</fullName>
    </submittedName>
</protein>
<keyword evidence="3" id="KW-1185">Reference proteome</keyword>
<organism evidence="2 3">
    <name type="scientific">Sousa chinensis</name>
    <name type="common">Indo-pacific humpbacked dolphin</name>
    <name type="synonym">Steno chinensis</name>
    <dbReference type="NCBI Taxonomy" id="103600"/>
    <lineage>
        <taxon>Eukaryota</taxon>
        <taxon>Metazoa</taxon>
        <taxon>Chordata</taxon>
        <taxon>Craniata</taxon>
        <taxon>Vertebrata</taxon>
        <taxon>Euteleostomi</taxon>
        <taxon>Mammalia</taxon>
        <taxon>Eutheria</taxon>
        <taxon>Laurasiatheria</taxon>
        <taxon>Artiodactyla</taxon>
        <taxon>Whippomorpha</taxon>
        <taxon>Cetacea</taxon>
        <taxon>Odontoceti</taxon>
        <taxon>Delphinidae</taxon>
        <taxon>Sousa</taxon>
    </lineage>
</organism>
<reference evidence="2 3" key="1">
    <citation type="journal article" date="2018" name="Genomics">
        <title>Molecular footprints of inshore aquatic adaptation in Indo-Pacific humpback dolphin (Sousa chinensis).</title>
        <authorList>
            <person name="Ming Y."/>
            <person name="Jian J."/>
            <person name="Yu F."/>
            <person name="Yu X."/>
            <person name="Wang J."/>
            <person name="Liu W."/>
        </authorList>
    </citation>
    <scope>NUCLEOTIDE SEQUENCE [LARGE SCALE GENOMIC DNA]</scope>
    <source>
        <strain evidence="2">MY-2018</strain>
        <tissue evidence="2">Skin</tissue>
    </source>
</reference>
<dbReference type="EMBL" id="QWLN02004211">
    <property type="protein sequence ID" value="TEA39184.1"/>
    <property type="molecule type" value="Genomic_DNA"/>
</dbReference>
<feature type="region of interest" description="Disordered" evidence="1">
    <location>
        <begin position="1"/>
        <end position="20"/>
    </location>
</feature>